<comment type="caution">
    <text evidence="2">The sequence shown here is derived from an EMBL/GenBank/DDBJ whole genome shotgun (WGS) entry which is preliminary data.</text>
</comment>
<dbReference type="InterPro" id="IPR047738">
    <property type="entry name" value="SAV_2336-like_N"/>
</dbReference>
<feature type="region of interest" description="Disordered" evidence="1">
    <location>
        <begin position="539"/>
        <end position="590"/>
    </location>
</feature>
<feature type="region of interest" description="Disordered" evidence="1">
    <location>
        <begin position="207"/>
        <end position="230"/>
    </location>
</feature>
<dbReference type="EMBL" id="BOPH01000138">
    <property type="protein sequence ID" value="GIJ74531.1"/>
    <property type="molecule type" value="Genomic_DNA"/>
</dbReference>
<organism evidence="2 3">
    <name type="scientific">Virgisporangium ochraceum</name>
    <dbReference type="NCBI Taxonomy" id="65505"/>
    <lineage>
        <taxon>Bacteria</taxon>
        <taxon>Bacillati</taxon>
        <taxon>Actinomycetota</taxon>
        <taxon>Actinomycetes</taxon>
        <taxon>Micromonosporales</taxon>
        <taxon>Micromonosporaceae</taxon>
        <taxon>Virgisporangium</taxon>
    </lineage>
</organism>
<feature type="region of interest" description="Disordered" evidence="1">
    <location>
        <begin position="36"/>
        <end position="80"/>
    </location>
</feature>
<dbReference type="AlphaFoldDB" id="A0A8J4EHA5"/>
<evidence type="ECO:0000313" key="3">
    <source>
        <dbReference type="Proteomes" id="UP000635606"/>
    </source>
</evidence>
<proteinExistence type="predicted"/>
<dbReference type="Proteomes" id="UP000635606">
    <property type="component" value="Unassembled WGS sequence"/>
</dbReference>
<feature type="region of interest" description="Disordered" evidence="1">
    <location>
        <begin position="293"/>
        <end position="319"/>
    </location>
</feature>
<dbReference type="RefSeq" id="WP_203934332.1">
    <property type="nucleotide sequence ID" value="NZ_BOPH01000138.1"/>
</dbReference>
<gene>
    <name evidence="2" type="ORF">Voc01_094480</name>
</gene>
<reference evidence="2" key="1">
    <citation type="submission" date="2021-01" db="EMBL/GenBank/DDBJ databases">
        <title>Whole genome shotgun sequence of Virgisporangium ochraceum NBRC 16418.</title>
        <authorList>
            <person name="Komaki H."/>
            <person name="Tamura T."/>
        </authorList>
    </citation>
    <scope>NUCLEOTIDE SEQUENCE</scope>
    <source>
        <strain evidence="2">NBRC 16418</strain>
    </source>
</reference>
<evidence type="ECO:0000256" key="1">
    <source>
        <dbReference type="SAM" id="MobiDB-lite"/>
    </source>
</evidence>
<evidence type="ECO:0000313" key="2">
    <source>
        <dbReference type="EMBL" id="GIJ74531.1"/>
    </source>
</evidence>
<sequence length="1121" mass="118795">MTGHRAASIAALPMVDRFAADDLADVLWLLGHTDLPGPVAAGPGSGSATTALDDRARSDPPALPTPRRPVEAGAEAAADTTTDVHLVRTGDDPRPSAATELPHARHREIPERLAVQRALRPLKRLVDDRRRTLLDETATAHRSAQAMTVTPVMRPARERWLDVALVVDTGASMALWQRLAVELRDLLERHGAFRDVRGYWLDSGTGRLHSHRRRGTTPGAGGRPPRALADPTGRRHVLVLTDGVGEGWTDGTMDAALDGWARAGPVAILHALPPRLWRRANIATEPVWWHAVPSRAGRTASRPRHPASGGGGAPGRRSIPVLGVDPTWIGGWAGVLAGTRAGAVPGVALHRPIVPPAGAGPDRTTHGRDDAVRTVTAFRTGASTTAVALAGLLTAAPLSLPVMRLVQQTLLPRAGTEHLAEVFLSGLLVRDGVHHTGEDPDSVVYDFVPHVRDLLRNSVTRQHIFDVLTVLRNASSELSAPFGGCLDYRLLVPDSEGRLALPPESQPFAEVAVANLRSLGGEFARLADRVADQLARLAAGDPADPPASGAADGVAGRHPGPRAADPLAPARSTSVVARPGPRTGPSFPGWLRRLLPGRGEESGPALRFGGVCPLCGAALRTTPDRDPRTGRFVEPPSLRLEIGSPDTHGERPWRVSVVGVNFPPAMSTAPGFVEPEIEQTYVLCGDGHFFPDPEESRVHGEWRMVAVVGAPASGKTAVLSATLNQRLDDHRSGGADWNGVRRRWPAPLEAEVPLSVPTDDPRSRDTRATVTPRAALAGHVPDAVEAITDILARTVAGGTGRRRSWGRRIPQPVPVRSIDRGRPSWTGLAEVPAARLTRVIDRSPDAYDTTLWVVDPTLDTGDTWETGHDLSAVNRDLTRANRAFTQISLGHRLAAATPRNDAAPRPSLLVVVAKCDLVFAALTAGRPGPGRDRAAVVRGTATHLTRLAADMHAGRHVDAATATLLHALGGPSAGTDVVRQHANRVAEALVTHYSSPTAFWNLVHHGERDHIGVAPGPGRSARPLDVTVPSLDEHLHHTALPGSAGRLLCRDAVMSAVACGLAYGAGLAEPLSAAHGEGYWDLRFSLCSARAAAWGANGSFGRSAGLAQLFSTLFSDRPGPA</sequence>
<feature type="compositionally biased region" description="Low complexity" evidence="1">
    <location>
        <begin position="539"/>
        <end position="556"/>
    </location>
</feature>
<feature type="compositionally biased region" description="Low complexity" evidence="1">
    <location>
        <begin position="36"/>
        <end position="51"/>
    </location>
</feature>
<protein>
    <submittedName>
        <fullName evidence="2">Uncharacterized protein</fullName>
    </submittedName>
</protein>
<accession>A0A8J4EHA5</accession>
<dbReference type="NCBIfam" id="NF041121">
    <property type="entry name" value="SAV_2336_NTERM"/>
    <property type="match status" value="1"/>
</dbReference>
<name>A0A8J4EHA5_9ACTN</name>
<feature type="compositionally biased region" description="Low complexity" evidence="1">
    <location>
        <begin position="71"/>
        <end position="80"/>
    </location>
</feature>
<keyword evidence="3" id="KW-1185">Reference proteome</keyword>